<gene>
    <name evidence="3" type="ORF">MGR_1085</name>
</gene>
<dbReference type="RefSeq" id="WP_106002251.1">
    <property type="nucleotide sequence ID" value="NZ_CP027527.1"/>
</dbReference>
<proteinExistence type="predicted"/>
<evidence type="ECO:0000256" key="2">
    <source>
        <dbReference type="SAM" id="SignalP"/>
    </source>
</evidence>
<dbReference type="AlphaFoldDB" id="A4TU21"/>
<evidence type="ECO:0000256" key="1">
    <source>
        <dbReference type="SAM" id="MobiDB-lite"/>
    </source>
</evidence>
<organism evidence="3">
    <name type="scientific">Magnetospirillum gryphiswaldense</name>
    <dbReference type="NCBI Taxonomy" id="55518"/>
    <lineage>
        <taxon>Bacteria</taxon>
        <taxon>Pseudomonadati</taxon>
        <taxon>Pseudomonadota</taxon>
        <taxon>Alphaproteobacteria</taxon>
        <taxon>Rhodospirillales</taxon>
        <taxon>Rhodospirillaceae</taxon>
        <taxon>Magnetospirillum</taxon>
    </lineage>
</organism>
<feature type="chain" id="PRO_5002674254" description="Secreted protein" evidence="2">
    <location>
        <begin position="22"/>
        <end position="183"/>
    </location>
</feature>
<feature type="signal peptide" evidence="2">
    <location>
        <begin position="1"/>
        <end position="21"/>
    </location>
</feature>
<accession>A4TU21</accession>
<keyword evidence="2" id="KW-0732">Signal</keyword>
<feature type="region of interest" description="Disordered" evidence="1">
    <location>
        <begin position="24"/>
        <end position="49"/>
    </location>
</feature>
<sequence length="183" mass="19688">MYRLLALLALSMLLAANPALAAGGGDDKAAAPPPTAVSKGVRDLKLSPSPTLSEPIKGVRLNITQFSYPGVPERASCRTVIRVENASDHTIAFYSLIRTFDTQQVPLGTWMTPSGELPPGKSGERLYSCKLARYMVLDRGSAGGWPNTCLVDGEERSPCPLELTFDANMDFLPEPTAKDGKKH</sequence>
<name>A4TU21_9PROT</name>
<dbReference type="EMBL" id="CU459003">
    <property type="protein sequence ID" value="CAM74128.1"/>
    <property type="molecule type" value="Genomic_DNA"/>
</dbReference>
<reference evidence="3" key="1">
    <citation type="journal article" date="2007" name="J. Bacteriol.">
        <title>Comparative genome analysis of four magnetotactic bacteria reveals a complex set of group-specific genes implicated in magnetosome biomineralization and function.</title>
        <authorList>
            <person name="Richter M."/>
            <person name="Kube M."/>
            <person name="Bazylinski D.A."/>
            <person name="Lombardot T."/>
            <person name="Gloeckner F.O."/>
            <person name="Reinhardt R."/>
            <person name="Schueler D."/>
        </authorList>
    </citation>
    <scope>NUCLEOTIDE SEQUENCE</scope>
    <source>
        <strain evidence="3">MSR-1</strain>
    </source>
</reference>
<evidence type="ECO:0008006" key="4">
    <source>
        <dbReference type="Google" id="ProtNLM"/>
    </source>
</evidence>
<evidence type="ECO:0000313" key="3">
    <source>
        <dbReference type="EMBL" id="CAM74128.1"/>
    </source>
</evidence>
<protein>
    <recommendedName>
        <fullName evidence="4">Secreted protein</fullName>
    </recommendedName>
</protein>